<dbReference type="OrthoDB" id="8419086at2"/>
<feature type="chain" id="PRO_5012318989" evidence="2">
    <location>
        <begin position="24"/>
        <end position="280"/>
    </location>
</feature>
<dbReference type="RefSeq" id="WP_073054506.1">
    <property type="nucleotide sequence ID" value="NZ_FQUP01000003.1"/>
</dbReference>
<dbReference type="AlphaFoldDB" id="A0A1M5FS62"/>
<reference evidence="3 4" key="1">
    <citation type="submission" date="2016-11" db="EMBL/GenBank/DDBJ databases">
        <authorList>
            <person name="Jaros S."/>
            <person name="Januszkiewicz K."/>
            <person name="Wedrychowicz H."/>
        </authorList>
    </citation>
    <scope>NUCLEOTIDE SEQUENCE [LARGE SCALE GENOMIC DNA]</scope>
    <source>
        <strain evidence="3 4">DSM 19436</strain>
    </source>
</reference>
<name>A0A1M5FS62_9HYPH</name>
<evidence type="ECO:0000313" key="4">
    <source>
        <dbReference type="Proteomes" id="UP000184485"/>
    </source>
</evidence>
<evidence type="ECO:0000256" key="1">
    <source>
        <dbReference type="SAM" id="MobiDB-lite"/>
    </source>
</evidence>
<sequence>MKIRTLALLLAATSALAGSQAFAATPYTPVVATYDTAGADDAELKAFIDSLQKAIDGGDAAFLKLQVAKDLLIYAPPVGFPDATTPGPLANPDKHEGEQRLDEAAILMGSADVDYTRDDLDSMVIDLFGTAIEPRTVGKSKIAGDRLCSPAEPIFDRDKALEMAAAADVPPGNLWILSDKTDFHEKPDAKSPVIETLPANSVVPFIEGSVDVPPADGGATAPDTNDAEAADDGGWYSVALPSGKTGYASDDASLGFQAVSVCYGKVEGHWAVTAVMVPSL</sequence>
<evidence type="ECO:0000313" key="3">
    <source>
        <dbReference type="EMBL" id="SHF94021.1"/>
    </source>
</evidence>
<dbReference type="Gene3D" id="2.30.30.40">
    <property type="entry name" value="SH3 Domains"/>
    <property type="match status" value="1"/>
</dbReference>
<protein>
    <submittedName>
        <fullName evidence="3">Uncharacterized protein</fullName>
    </submittedName>
</protein>
<dbReference type="Proteomes" id="UP000184485">
    <property type="component" value="Unassembled WGS sequence"/>
</dbReference>
<keyword evidence="4" id="KW-1185">Reference proteome</keyword>
<evidence type="ECO:0000256" key="2">
    <source>
        <dbReference type="SAM" id="SignalP"/>
    </source>
</evidence>
<feature type="signal peptide" evidence="2">
    <location>
        <begin position="1"/>
        <end position="23"/>
    </location>
</feature>
<feature type="region of interest" description="Disordered" evidence="1">
    <location>
        <begin position="212"/>
        <end position="232"/>
    </location>
</feature>
<organism evidence="3 4">
    <name type="scientific">Kaistia soli DSM 19436</name>
    <dbReference type="NCBI Taxonomy" id="1122133"/>
    <lineage>
        <taxon>Bacteria</taxon>
        <taxon>Pseudomonadati</taxon>
        <taxon>Pseudomonadota</taxon>
        <taxon>Alphaproteobacteria</taxon>
        <taxon>Hyphomicrobiales</taxon>
        <taxon>Kaistiaceae</taxon>
        <taxon>Kaistia</taxon>
    </lineage>
</organism>
<keyword evidence="2" id="KW-0732">Signal</keyword>
<accession>A0A1M5FS62</accession>
<gene>
    <name evidence="3" type="ORF">SAMN02745157_3139</name>
</gene>
<proteinExistence type="predicted"/>
<dbReference type="STRING" id="1122133.SAMN02745157_3139"/>
<dbReference type="EMBL" id="FQUP01000003">
    <property type="protein sequence ID" value="SHF94021.1"/>
    <property type="molecule type" value="Genomic_DNA"/>
</dbReference>